<evidence type="ECO:0000313" key="1">
    <source>
        <dbReference type="EMBL" id="MFF5924389.1"/>
    </source>
</evidence>
<gene>
    <name evidence="1" type="ORF">ACFY8C_39880</name>
</gene>
<dbReference type="Proteomes" id="UP001602370">
    <property type="component" value="Unassembled WGS sequence"/>
</dbReference>
<keyword evidence="2" id="KW-1185">Reference proteome</keyword>
<dbReference type="Pfam" id="PF13384">
    <property type="entry name" value="HTH_23"/>
    <property type="match status" value="1"/>
</dbReference>
<comment type="caution">
    <text evidence="1">The sequence shown here is derived from an EMBL/GenBank/DDBJ whole genome shotgun (WGS) entry which is preliminary data.</text>
</comment>
<dbReference type="RefSeq" id="WP_359521280.1">
    <property type="nucleotide sequence ID" value="NZ_JBIBDZ010000028.1"/>
</dbReference>
<protein>
    <submittedName>
        <fullName evidence="1">Helix-turn-helix domain-containing protein</fullName>
    </submittedName>
</protein>
<proteinExistence type="predicted"/>
<reference evidence="1 2" key="1">
    <citation type="submission" date="2024-10" db="EMBL/GenBank/DDBJ databases">
        <title>The Natural Products Discovery Center: Release of the First 8490 Sequenced Strains for Exploring Actinobacteria Biosynthetic Diversity.</title>
        <authorList>
            <person name="Kalkreuter E."/>
            <person name="Kautsar S.A."/>
            <person name="Yang D."/>
            <person name="Bader C.D."/>
            <person name="Teijaro C.N."/>
            <person name="Fluegel L."/>
            <person name="Davis C.M."/>
            <person name="Simpson J.R."/>
            <person name="Lauterbach L."/>
            <person name="Steele A.D."/>
            <person name="Gui C."/>
            <person name="Meng S."/>
            <person name="Li G."/>
            <person name="Viehrig K."/>
            <person name="Ye F."/>
            <person name="Su P."/>
            <person name="Kiefer A.F."/>
            <person name="Nichols A."/>
            <person name="Cepeda A.J."/>
            <person name="Yan W."/>
            <person name="Fan B."/>
            <person name="Jiang Y."/>
            <person name="Adhikari A."/>
            <person name="Zheng C.-J."/>
            <person name="Schuster L."/>
            <person name="Cowan T.M."/>
            <person name="Smanski M.J."/>
            <person name="Chevrette M.G."/>
            <person name="De Carvalho L.P.S."/>
            <person name="Shen B."/>
        </authorList>
    </citation>
    <scope>NUCLEOTIDE SEQUENCE [LARGE SCALE GENOMIC DNA]</scope>
    <source>
        <strain evidence="1 2">NPDC012605</strain>
    </source>
</reference>
<organism evidence="1 2">
    <name type="scientific">Streptomyces flavochromogenes</name>
    <dbReference type="NCBI Taxonomy" id="68199"/>
    <lineage>
        <taxon>Bacteria</taxon>
        <taxon>Bacillati</taxon>
        <taxon>Actinomycetota</taxon>
        <taxon>Actinomycetes</taxon>
        <taxon>Kitasatosporales</taxon>
        <taxon>Streptomycetaceae</taxon>
        <taxon>Streptomyces</taxon>
    </lineage>
</organism>
<name>A0ABW6Y3M2_9ACTN</name>
<evidence type="ECO:0000313" key="2">
    <source>
        <dbReference type="Proteomes" id="UP001602370"/>
    </source>
</evidence>
<sequence>MSSDVLDRKTRAAVLLARGMPSERVGRDVGVTGRTVRRWLDDPAFAERVQEIRHATLAETVRSLETVARHSVAVLGKVIADDDAPRAVRVRAALGVLAALPNIAAHAELEERLSALEAAEACRNGGQP</sequence>
<accession>A0ABW6Y3M2</accession>
<dbReference type="EMBL" id="JBIBDZ010000028">
    <property type="protein sequence ID" value="MFF5924389.1"/>
    <property type="molecule type" value="Genomic_DNA"/>
</dbReference>